<dbReference type="Proteomes" id="UP000192527">
    <property type="component" value="Chromosome"/>
</dbReference>
<sequence>MSLTEAVTLANGLKMPKVGLGVYKMENDEEVINAVKSALDVGYRHIDTASFYDNEEGVGKAIKESSIPRDELFVTTKVWNDEQGYEETLQAFERSLKKLELDYLDLYLIHWPVPGKFKDTWKALEKLYQDGKLKAIGVCNFMEHHLEELLEDAVEKPMVNQVEFHPELYQKDLADYCYQKGIQLEAWAPLGRGRYFDAAILKQLAVKYDKTPAQIILRWHLQHDVVIIPKSSNKERQKENADLFDFDMNDDEMKKIDALHKNERIGKHPDEFDYEG</sequence>
<dbReference type="PRINTS" id="PR00069">
    <property type="entry name" value="ALDKETRDTASE"/>
</dbReference>
<dbReference type="STRING" id="402384.HM131_15590"/>
<gene>
    <name evidence="8" type="ORF">HM131_15590</name>
</gene>
<proteinExistence type="inferred from homology"/>
<evidence type="ECO:0000259" key="7">
    <source>
        <dbReference type="Pfam" id="PF00248"/>
    </source>
</evidence>
<feature type="binding site" evidence="5">
    <location>
        <position position="110"/>
    </location>
    <ligand>
        <name>substrate</name>
    </ligand>
</feature>
<dbReference type="PROSITE" id="PS00063">
    <property type="entry name" value="ALDOKETO_REDUCTASE_3"/>
    <property type="match status" value="1"/>
</dbReference>
<accession>A0A1W5ZXV2</accession>
<dbReference type="InterPro" id="IPR018170">
    <property type="entry name" value="Aldo/ket_reductase_CS"/>
</dbReference>
<dbReference type="SUPFAM" id="SSF51430">
    <property type="entry name" value="NAD(P)-linked oxidoreductase"/>
    <property type="match status" value="1"/>
</dbReference>
<dbReference type="PANTHER" id="PTHR43827">
    <property type="entry name" value="2,5-DIKETO-D-GLUCONIC ACID REDUCTASE"/>
    <property type="match status" value="1"/>
</dbReference>
<dbReference type="AlphaFoldDB" id="A0A1W5ZXV2"/>
<dbReference type="RefSeq" id="WP_085030644.1">
    <property type="nucleotide sequence ID" value="NZ_CP020772.1"/>
</dbReference>
<dbReference type="KEGG" id="hmn:HM131_15590"/>
<dbReference type="FunFam" id="3.20.20.100:FF:000015">
    <property type="entry name" value="Oxidoreductase, aldo/keto reductase family"/>
    <property type="match status" value="1"/>
</dbReference>
<dbReference type="GO" id="GO:0016616">
    <property type="term" value="F:oxidoreductase activity, acting on the CH-OH group of donors, NAD or NADP as acceptor"/>
    <property type="evidence" value="ECO:0007669"/>
    <property type="project" value="UniProtKB-ARBA"/>
</dbReference>
<organism evidence="8 9">
    <name type="scientific">Halobacillus mangrovi</name>
    <dbReference type="NCBI Taxonomy" id="402384"/>
    <lineage>
        <taxon>Bacteria</taxon>
        <taxon>Bacillati</taxon>
        <taxon>Bacillota</taxon>
        <taxon>Bacilli</taxon>
        <taxon>Bacillales</taxon>
        <taxon>Bacillaceae</taxon>
        <taxon>Halobacillus</taxon>
    </lineage>
</organism>
<protein>
    <submittedName>
        <fullName evidence="8">Aldo/keto reductase</fullName>
    </submittedName>
</protein>
<evidence type="ECO:0000313" key="8">
    <source>
        <dbReference type="EMBL" id="ARI78185.1"/>
    </source>
</evidence>
<feature type="domain" description="NADP-dependent oxidoreductase" evidence="7">
    <location>
        <begin position="20"/>
        <end position="259"/>
    </location>
</feature>
<feature type="site" description="Lowers pKa of active site Tyr" evidence="6">
    <location>
        <position position="77"/>
    </location>
</feature>
<evidence type="ECO:0000256" key="4">
    <source>
        <dbReference type="PIRSR" id="PIRSR000097-1"/>
    </source>
</evidence>
<dbReference type="PROSITE" id="PS00798">
    <property type="entry name" value="ALDOKETO_REDUCTASE_1"/>
    <property type="match status" value="1"/>
</dbReference>
<comment type="similarity">
    <text evidence="1">Belongs to the aldo/keto reductase family.</text>
</comment>
<dbReference type="PANTHER" id="PTHR43827:SF3">
    <property type="entry name" value="NADP-DEPENDENT OXIDOREDUCTASE DOMAIN-CONTAINING PROTEIN"/>
    <property type="match status" value="1"/>
</dbReference>
<evidence type="ECO:0000256" key="5">
    <source>
        <dbReference type="PIRSR" id="PIRSR000097-2"/>
    </source>
</evidence>
<dbReference type="Gene3D" id="3.20.20.100">
    <property type="entry name" value="NADP-dependent oxidoreductase domain"/>
    <property type="match status" value="1"/>
</dbReference>
<evidence type="ECO:0000256" key="1">
    <source>
        <dbReference type="ARBA" id="ARBA00007905"/>
    </source>
</evidence>
<dbReference type="EMBL" id="CP020772">
    <property type="protein sequence ID" value="ARI78185.1"/>
    <property type="molecule type" value="Genomic_DNA"/>
</dbReference>
<evidence type="ECO:0000256" key="6">
    <source>
        <dbReference type="PIRSR" id="PIRSR000097-3"/>
    </source>
</evidence>
<dbReference type="InterPro" id="IPR023210">
    <property type="entry name" value="NADP_OxRdtase_dom"/>
</dbReference>
<feature type="active site" description="Proton donor" evidence="4">
    <location>
        <position position="52"/>
    </location>
</feature>
<dbReference type="OrthoDB" id="9804790at2"/>
<dbReference type="InterPro" id="IPR036812">
    <property type="entry name" value="NAD(P)_OxRdtase_dom_sf"/>
</dbReference>
<evidence type="ECO:0000256" key="3">
    <source>
        <dbReference type="ARBA" id="ARBA00023002"/>
    </source>
</evidence>
<dbReference type="PIRSF" id="PIRSF000097">
    <property type="entry name" value="AKR"/>
    <property type="match status" value="1"/>
</dbReference>
<dbReference type="Pfam" id="PF00248">
    <property type="entry name" value="Aldo_ket_red"/>
    <property type="match status" value="1"/>
</dbReference>
<keyword evidence="2" id="KW-0521">NADP</keyword>
<evidence type="ECO:0000313" key="9">
    <source>
        <dbReference type="Proteomes" id="UP000192527"/>
    </source>
</evidence>
<name>A0A1W5ZXV2_9BACI</name>
<keyword evidence="9" id="KW-1185">Reference proteome</keyword>
<evidence type="ECO:0000256" key="2">
    <source>
        <dbReference type="ARBA" id="ARBA00022857"/>
    </source>
</evidence>
<reference evidence="8 9" key="1">
    <citation type="submission" date="2017-04" db="EMBL/GenBank/DDBJ databases">
        <title>The whole genome sequencing and assembly of Halobacillus mangrovi strain.</title>
        <authorList>
            <person name="Lee S.-J."/>
            <person name="Park M.-K."/>
            <person name="Kim J.-Y."/>
            <person name="Lee Y.-J."/>
            <person name="Yi H."/>
            <person name="Bahn Y.-S."/>
            <person name="Kim J.F."/>
            <person name="Lee D.-W."/>
        </authorList>
    </citation>
    <scope>NUCLEOTIDE SEQUENCE [LARGE SCALE GENOMIC DNA]</scope>
    <source>
        <strain evidence="8 9">KTB 131</strain>
    </source>
</reference>
<keyword evidence="3" id="KW-0560">Oxidoreductase</keyword>
<dbReference type="InterPro" id="IPR020471">
    <property type="entry name" value="AKR"/>
</dbReference>